<sequence length="762" mass="84703">MKVKVIAYILVELENCKKRLFMPPAPLHKASTTAAFLVQQCAAATSVRKARQLHALLLTSTTTALESPFLHNNILFMYVRCASFADAQLLFDKMPQRNVVSYNVLISAYSRSPHDAHVAFGLFDRLENEGFSPNGLTATSLFQASAGLENLVMGRSLHGQCVKIGFLNNVRVQTSLLGMYSNCGDVECAKRAFCSMIDKDAITWNSIISGYVKNGKLMESLELFHTMLRDKVNPTRFTYSLVLNACAKLEDYDGGKLVHAQVLLSGTYIDLPLQNAMLNMYCSCGDTYTSFKVFSRIENPDLVTWNSMIGGYSDNGDGEKAMDLFVQLMQLSPAKPDEYTFATVISGTSGFPSCDYGKPLHAQTEKTGYGRSVYIGSTLISMYFNNDDYLSSQKIFNSILHKDAVLWTDMIAGHVRIGESEAALNFFHEMSKEGCNLDSFALSSALSACADLVTLRQGEMIHCLAFKTGNDNEVCVHGSLVDMYAKNGELNAAQYIFSCSPNCDLKCWNSMLTGYGNYGKSNEAFQIFYKILKNGLCPDEVTFLSLLVACSHCGLVDKCRFFWNYMKESGLKPGPKHYSCMISLLSRAGLWEEAEEMIIESPFVDDYVESWRTVLSSCIRSGNLEVGIHAAEQILNVSAEDSGANVLIMKLYAAAGRWDDVSKMRKLMVEKEPGVSWIEVRNDVHVFCSGDQSHVQNGEVQVELSKREYMVEKEPGVSWIEVRNDVHVFCSGDQSHVQNGEVQAELSKLMGNFITIVDEEIT</sequence>
<dbReference type="PANTHER" id="PTHR24015:SF2017">
    <property type="entry name" value="PENTATRICOPEPTIDE REPEAT-CONTAINING PROTEIN"/>
    <property type="match status" value="1"/>
</dbReference>
<dbReference type="InterPro" id="IPR002885">
    <property type="entry name" value="PPR_rpt"/>
</dbReference>
<dbReference type="Proteomes" id="UP000826271">
    <property type="component" value="Unassembled WGS sequence"/>
</dbReference>
<feature type="repeat" description="PPR" evidence="2">
    <location>
        <begin position="301"/>
        <end position="336"/>
    </location>
</feature>
<dbReference type="InterPro" id="IPR046960">
    <property type="entry name" value="PPR_At4g14850-like_plant"/>
</dbReference>
<feature type="repeat" description="PPR" evidence="2">
    <location>
        <begin position="98"/>
        <end position="133"/>
    </location>
</feature>
<evidence type="ECO:0000256" key="1">
    <source>
        <dbReference type="ARBA" id="ARBA00022737"/>
    </source>
</evidence>
<dbReference type="FunFam" id="1.25.40.10:FF:000694">
    <property type="entry name" value="Pentatricopeptide repeat-containing protein At3g50420"/>
    <property type="match status" value="1"/>
</dbReference>
<dbReference type="GO" id="GO:0003723">
    <property type="term" value="F:RNA binding"/>
    <property type="evidence" value="ECO:0007669"/>
    <property type="project" value="InterPro"/>
</dbReference>
<dbReference type="FunFam" id="1.25.40.10:FF:000343">
    <property type="entry name" value="Pentatricopeptide repeat-containing protein At3g58590"/>
    <property type="match status" value="1"/>
</dbReference>
<evidence type="ECO:0008006" key="5">
    <source>
        <dbReference type="Google" id="ProtNLM"/>
    </source>
</evidence>
<evidence type="ECO:0000256" key="2">
    <source>
        <dbReference type="PROSITE-ProRule" id="PRU00708"/>
    </source>
</evidence>
<dbReference type="PROSITE" id="PS51375">
    <property type="entry name" value="PPR"/>
    <property type="match status" value="6"/>
</dbReference>
<dbReference type="AlphaFoldDB" id="A0AAV6XZ02"/>
<keyword evidence="4" id="KW-1185">Reference proteome</keyword>
<dbReference type="Pfam" id="PF13041">
    <property type="entry name" value="PPR_2"/>
    <property type="match status" value="5"/>
</dbReference>
<dbReference type="PANTHER" id="PTHR24015">
    <property type="entry name" value="OS07G0578800 PROTEIN-RELATED"/>
    <property type="match status" value="1"/>
</dbReference>
<keyword evidence="1" id="KW-0677">Repeat</keyword>
<evidence type="ECO:0000313" key="3">
    <source>
        <dbReference type="EMBL" id="KAG8384460.1"/>
    </source>
</evidence>
<feature type="repeat" description="PPR" evidence="2">
    <location>
        <begin position="504"/>
        <end position="538"/>
    </location>
</feature>
<dbReference type="InterPro" id="IPR046848">
    <property type="entry name" value="E_motif"/>
</dbReference>
<feature type="repeat" description="PPR" evidence="2">
    <location>
        <begin position="200"/>
        <end position="234"/>
    </location>
</feature>
<dbReference type="NCBIfam" id="TIGR00756">
    <property type="entry name" value="PPR"/>
    <property type="match status" value="4"/>
</dbReference>
<feature type="repeat" description="PPR" evidence="2">
    <location>
        <begin position="403"/>
        <end position="437"/>
    </location>
</feature>
<accession>A0AAV6XZ02</accession>
<evidence type="ECO:0000313" key="4">
    <source>
        <dbReference type="Proteomes" id="UP000826271"/>
    </source>
</evidence>
<dbReference type="Pfam" id="PF20431">
    <property type="entry name" value="E_motif"/>
    <property type="match status" value="1"/>
</dbReference>
<gene>
    <name evidence="3" type="ORF">BUALT_Bualt04G0120100</name>
</gene>
<reference evidence="3" key="1">
    <citation type="submission" date="2019-10" db="EMBL/GenBank/DDBJ databases">
        <authorList>
            <person name="Zhang R."/>
            <person name="Pan Y."/>
            <person name="Wang J."/>
            <person name="Ma R."/>
            <person name="Yu S."/>
        </authorList>
    </citation>
    <scope>NUCLEOTIDE SEQUENCE</scope>
    <source>
        <strain evidence="3">LA-IB0</strain>
        <tissue evidence="3">Leaf</tissue>
    </source>
</reference>
<dbReference type="InterPro" id="IPR011990">
    <property type="entry name" value="TPR-like_helical_dom_sf"/>
</dbReference>
<protein>
    <recommendedName>
        <fullName evidence="5">Pentatricopeptide repeat-containing protein</fullName>
    </recommendedName>
</protein>
<dbReference type="GO" id="GO:0009451">
    <property type="term" value="P:RNA modification"/>
    <property type="evidence" value="ECO:0007669"/>
    <property type="project" value="InterPro"/>
</dbReference>
<dbReference type="Pfam" id="PF01535">
    <property type="entry name" value="PPR"/>
    <property type="match status" value="3"/>
</dbReference>
<organism evidence="3 4">
    <name type="scientific">Buddleja alternifolia</name>
    <dbReference type="NCBI Taxonomy" id="168488"/>
    <lineage>
        <taxon>Eukaryota</taxon>
        <taxon>Viridiplantae</taxon>
        <taxon>Streptophyta</taxon>
        <taxon>Embryophyta</taxon>
        <taxon>Tracheophyta</taxon>
        <taxon>Spermatophyta</taxon>
        <taxon>Magnoliopsida</taxon>
        <taxon>eudicotyledons</taxon>
        <taxon>Gunneridae</taxon>
        <taxon>Pentapetalae</taxon>
        <taxon>asterids</taxon>
        <taxon>lamiids</taxon>
        <taxon>Lamiales</taxon>
        <taxon>Scrophulariaceae</taxon>
        <taxon>Buddlejeae</taxon>
        <taxon>Buddleja</taxon>
    </lineage>
</organism>
<proteinExistence type="predicted"/>
<dbReference type="EMBL" id="WHWC01000004">
    <property type="protein sequence ID" value="KAG8384460.1"/>
    <property type="molecule type" value="Genomic_DNA"/>
</dbReference>
<comment type="caution">
    <text evidence="3">The sequence shown here is derived from an EMBL/GenBank/DDBJ whole genome shotgun (WGS) entry which is preliminary data.</text>
</comment>
<dbReference type="FunFam" id="1.25.40.10:FF:000090">
    <property type="entry name" value="Pentatricopeptide repeat-containing protein, chloroplastic"/>
    <property type="match status" value="1"/>
</dbReference>
<name>A0AAV6XZ02_9LAMI</name>
<feature type="repeat" description="PPR" evidence="2">
    <location>
        <begin position="539"/>
        <end position="573"/>
    </location>
</feature>
<dbReference type="Gene3D" id="1.25.40.10">
    <property type="entry name" value="Tetratricopeptide repeat domain"/>
    <property type="match status" value="5"/>
</dbReference>